<accession>A0A9I9DYN8</accession>
<protein>
    <submittedName>
        <fullName evidence="2">Uncharacterized protein</fullName>
    </submittedName>
</protein>
<dbReference type="AlphaFoldDB" id="A0A9I9DYN8"/>
<sequence>MDEKRLEGGKKIEKFEILLSSLELRLSLPSLCCLGDEEKEVNRGDDLMKTPRSLESTAVVLQCPPPPRKPRRFPSAGKRKAGCGGGRSILMSHDYFFGDVELDWLFPSNVVGGKIVKKIKGA</sequence>
<evidence type="ECO:0000256" key="1">
    <source>
        <dbReference type="SAM" id="MobiDB-lite"/>
    </source>
</evidence>
<dbReference type="Gramene" id="MELO3C025922.2.1">
    <property type="protein sequence ID" value="MELO3C025922.2.1"/>
    <property type="gene ID" value="MELO3C025922.2"/>
</dbReference>
<proteinExistence type="predicted"/>
<organism evidence="2">
    <name type="scientific">Cucumis melo</name>
    <name type="common">Muskmelon</name>
    <dbReference type="NCBI Taxonomy" id="3656"/>
    <lineage>
        <taxon>Eukaryota</taxon>
        <taxon>Viridiplantae</taxon>
        <taxon>Streptophyta</taxon>
        <taxon>Embryophyta</taxon>
        <taxon>Tracheophyta</taxon>
        <taxon>Spermatophyta</taxon>
        <taxon>Magnoliopsida</taxon>
        <taxon>eudicotyledons</taxon>
        <taxon>Gunneridae</taxon>
        <taxon>Pentapetalae</taxon>
        <taxon>rosids</taxon>
        <taxon>fabids</taxon>
        <taxon>Cucurbitales</taxon>
        <taxon>Cucurbitaceae</taxon>
        <taxon>Benincaseae</taxon>
        <taxon>Cucumis</taxon>
    </lineage>
</organism>
<feature type="region of interest" description="Disordered" evidence="1">
    <location>
        <begin position="61"/>
        <end position="83"/>
    </location>
</feature>
<evidence type="ECO:0000313" key="2">
    <source>
        <dbReference type="EnsemblPlants" id="MELO3C025922.2.1"/>
    </source>
</evidence>
<name>A0A9I9DYN8_CUCME</name>
<reference evidence="2" key="1">
    <citation type="submission" date="2023-03" db="UniProtKB">
        <authorList>
            <consortium name="EnsemblPlants"/>
        </authorList>
    </citation>
    <scope>IDENTIFICATION</scope>
</reference>
<dbReference type="EnsemblPlants" id="MELO3C025922.2.1">
    <property type="protein sequence ID" value="MELO3C025922.2.1"/>
    <property type="gene ID" value="MELO3C025922.2"/>
</dbReference>
<feature type="compositionally biased region" description="Basic residues" evidence="1">
    <location>
        <begin position="68"/>
        <end position="81"/>
    </location>
</feature>